<keyword evidence="2" id="KW-1185">Reference proteome</keyword>
<dbReference type="EMBL" id="REGN01011355">
    <property type="protein sequence ID" value="RMZ97530.1"/>
    <property type="molecule type" value="Genomic_DNA"/>
</dbReference>
<evidence type="ECO:0000313" key="1">
    <source>
        <dbReference type="EMBL" id="RMZ97530.1"/>
    </source>
</evidence>
<proteinExistence type="predicted"/>
<comment type="caution">
    <text evidence="1">The sequence shown here is derived from an EMBL/GenBank/DDBJ whole genome shotgun (WGS) entry which is preliminary data.</text>
</comment>
<accession>A0A3M7PFM0</accession>
<dbReference type="Proteomes" id="UP000276133">
    <property type="component" value="Unassembled WGS sequence"/>
</dbReference>
<evidence type="ECO:0000313" key="2">
    <source>
        <dbReference type="Proteomes" id="UP000276133"/>
    </source>
</evidence>
<gene>
    <name evidence="1" type="ORF">BpHYR1_027797</name>
</gene>
<reference evidence="1 2" key="1">
    <citation type="journal article" date="2018" name="Sci. Rep.">
        <title>Genomic signatures of local adaptation to the degree of environmental predictability in rotifers.</title>
        <authorList>
            <person name="Franch-Gras L."/>
            <person name="Hahn C."/>
            <person name="Garcia-Roger E.M."/>
            <person name="Carmona M.J."/>
            <person name="Serra M."/>
            <person name="Gomez A."/>
        </authorList>
    </citation>
    <scope>NUCLEOTIDE SEQUENCE [LARGE SCALE GENOMIC DNA]</scope>
    <source>
        <strain evidence="1">HYR1</strain>
    </source>
</reference>
<name>A0A3M7PFM0_BRAPC</name>
<sequence>MKLNKTLAQKFLLKKIEKLIKKIKLNKNKLNSFNQWNGMAQSCPNIYLTQLKKSCDDAGIVNELRNGKNRYLFQNSLKTNGMSY</sequence>
<organism evidence="1 2">
    <name type="scientific">Brachionus plicatilis</name>
    <name type="common">Marine rotifer</name>
    <name type="synonym">Brachionus muelleri</name>
    <dbReference type="NCBI Taxonomy" id="10195"/>
    <lineage>
        <taxon>Eukaryota</taxon>
        <taxon>Metazoa</taxon>
        <taxon>Spiralia</taxon>
        <taxon>Gnathifera</taxon>
        <taxon>Rotifera</taxon>
        <taxon>Eurotatoria</taxon>
        <taxon>Monogononta</taxon>
        <taxon>Pseudotrocha</taxon>
        <taxon>Ploima</taxon>
        <taxon>Brachionidae</taxon>
        <taxon>Brachionus</taxon>
    </lineage>
</organism>
<dbReference type="AlphaFoldDB" id="A0A3M7PFM0"/>
<protein>
    <submittedName>
        <fullName evidence="1">Uncharacterized protein</fullName>
    </submittedName>
</protein>